<evidence type="ECO:0000313" key="4">
    <source>
        <dbReference type="Proteomes" id="UP000253941"/>
    </source>
</evidence>
<dbReference type="Pfam" id="PF01613">
    <property type="entry name" value="Flavin_Reduct"/>
    <property type="match status" value="1"/>
</dbReference>
<dbReference type="InterPro" id="IPR050268">
    <property type="entry name" value="NADH-dep_flavin_reductase"/>
</dbReference>
<dbReference type="GO" id="GO:0042602">
    <property type="term" value="F:riboflavin reductase (NADPH) activity"/>
    <property type="evidence" value="ECO:0007669"/>
    <property type="project" value="TreeGrafter"/>
</dbReference>
<dbReference type="AlphaFoldDB" id="A0A369TAN6"/>
<dbReference type="EMBL" id="QPMH01000006">
    <property type="protein sequence ID" value="RDD62350.1"/>
    <property type="molecule type" value="Genomic_DNA"/>
</dbReference>
<evidence type="ECO:0000256" key="1">
    <source>
        <dbReference type="ARBA" id="ARBA00023002"/>
    </source>
</evidence>
<dbReference type="PANTHER" id="PTHR30466:SF1">
    <property type="entry name" value="FMN REDUCTASE (NADH) RUTF"/>
    <property type="match status" value="1"/>
</dbReference>
<name>A0A369TAN6_9PROT</name>
<dbReference type="SMART" id="SM00903">
    <property type="entry name" value="Flavin_Reduct"/>
    <property type="match status" value="1"/>
</dbReference>
<feature type="domain" description="Flavin reductase like" evidence="2">
    <location>
        <begin position="13"/>
        <end position="157"/>
    </location>
</feature>
<proteinExistence type="predicted"/>
<comment type="caution">
    <text evidence="3">The sequence shown here is derived from an EMBL/GenBank/DDBJ whole genome shotgun (WGS) entry which is preliminary data.</text>
</comment>
<dbReference type="InterPro" id="IPR012349">
    <property type="entry name" value="Split_barrel_FMN-bd"/>
</dbReference>
<dbReference type="RefSeq" id="WP_114581862.1">
    <property type="nucleotide sequence ID" value="NZ_QPMH01000006.1"/>
</dbReference>
<protein>
    <submittedName>
        <fullName evidence="3">Flavin reductase</fullName>
    </submittedName>
</protein>
<reference evidence="3 4" key="1">
    <citation type="submission" date="2018-07" db="EMBL/GenBank/DDBJ databases">
        <title>Venubactetium sediminum gen. nov., sp. nov., isolated from a marine solar saltern.</title>
        <authorList>
            <person name="Wang S."/>
        </authorList>
    </citation>
    <scope>NUCLEOTIDE SEQUENCE [LARGE SCALE GENOMIC DNA]</scope>
    <source>
        <strain evidence="3 4">WD2A32</strain>
    </source>
</reference>
<gene>
    <name evidence="3" type="ORF">DRB17_08990</name>
</gene>
<dbReference type="GO" id="GO:0006208">
    <property type="term" value="P:pyrimidine nucleobase catabolic process"/>
    <property type="evidence" value="ECO:0007669"/>
    <property type="project" value="TreeGrafter"/>
</dbReference>
<dbReference type="Proteomes" id="UP000253941">
    <property type="component" value="Unassembled WGS sequence"/>
</dbReference>
<dbReference type="GO" id="GO:0010181">
    <property type="term" value="F:FMN binding"/>
    <property type="evidence" value="ECO:0007669"/>
    <property type="project" value="InterPro"/>
</dbReference>
<keyword evidence="1" id="KW-0560">Oxidoreductase</keyword>
<dbReference type="SUPFAM" id="SSF50475">
    <property type="entry name" value="FMN-binding split barrel"/>
    <property type="match status" value="1"/>
</dbReference>
<dbReference type="Gene3D" id="2.30.110.10">
    <property type="entry name" value="Electron Transport, Fmn-binding Protein, Chain A"/>
    <property type="match status" value="1"/>
</dbReference>
<evidence type="ECO:0000259" key="2">
    <source>
        <dbReference type="SMART" id="SM00903"/>
    </source>
</evidence>
<sequence length="166" mass="17718">MSQVDPQEFKNGMRRLAAAVNIISACSDGQPAGLLATAVCSVCAEPPTLLVCLNRSARSYAAISDSGRFCVNLLAQEQSEMARRFLELEGADRFSACRWTTLKTGAPAIDGALVNFDCEITETVQAGTHTVFLGRVVAVRTTEAGEPLLYFDGDYAGLAAEHEAAR</sequence>
<evidence type="ECO:0000313" key="3">
    <source>
        <dbReference type="EMBL" id="RDD62350.1"/>
    </source>
</evidence>
<dbReference type="InterPro" id="IPR002563">
    <property type="entry name" value="Flavin_Rdtase-like_dom"/>
</dbReference>
<organism evidence="3 4">
    <name type="scientific">Ferruginivarius sediminum</name>
    <dbReference type="NCBI Taxonomy" id="2661937"/>
    <lineage>
        <taxon>Bacteria</taxon>
        <taxon>Pseudomonadati</taxon>
        <taxon>Pseudomonadota</taxon>
        <taxon>Alphaproteobacteria</taxon>
        <taxon>Rhodospirillales</taxon>
        <taxon>Rhodospirillaceae</taxon>
        <taxon>Ferruginivarius</taxon>
    </lineage>
</organism>
<accession>A0A369TAN6</accession>
<dbReference type="PANTHER" id="PTHR30466">
    <property type="entry name" value="FLAVIN REDUCTASE"/>
    <property type="match status" value="1"/>
</dbReference>
<keyword evidence="4" id="KW-1185">Reference proteome</keyword>